<dbReference type="PROSITE" id="PS50103">
    <property type="entry name" value="ZF_C3H1"/>
    <property type="match status" value="2"/>
</dbReference>
<dbReference type="Pfam" id="PF18044">
    <property type="entry name" value="zf-CCCH_4"/>
    <property type="match status" value="2"/>
</dbReference>
<keyword evidence="4" id="KW-0677">Repeat</keyword>
<protein>
    <recommendedName>
        <fullName evidence="2">RING-type E3 ubiquitin transferase</fullName>
        <ecNumber evidence="2">2.3.2.27</ecNumber>
    </recommendedName>
</protein>
<gene>
    <name evidence="8" type="ORF">PACLA_8A065982</name>
</gene>
<dbReference type="PANTHER" id="PTHR11224:SF10">
    <property type="entry name" value="IP09428P-RELATED"/>
    <property type="match status" value="1"/>
</dbReference>
<dbReference type="SUPFAM" id="SSF90229">
    <property type="entry name" value="CCCH zinc finger"/>
    <property type="match status" value="2"/>
</dbReference>
<dbReference type="Gene3D" id="1.20.120.1350">
    <property type="entry name" value="Pneumovirus matrix protein 2 (M2), zinc-binding domain"/>
    <property type="match status" value="1"/>
</dbReference>
<comment type="caution">
    <text evidence="8">The sequence shown here is derived from an EMBL/GenBank/DDBJ whole genome shotgun (WGS) entry which is preliminary data.</text>
</comment>
<evidence type="ECO:0000256" key="3">
    <source>
        <dbReference type="ARBA" id="ARBA00022723"/>
    </source>
</evidence>
<dbReference type="OrthoDB" id="411372at2759"/>
<feature type="domain" description="C3H1-type" evidence="7">
    <location>
        <begin position="15"/>
        <end position="40"/>
    </location>
</feature>
<dbReference type="Gene3D" id="4.10.1000.10">
    <property type="entry name" value="Zinc finger, CCCH-type"/>
    <property type="match status" value="1"/>
</dbReference>
<organism evidence="8 9">
    <name type="scientific">Paramuricea clavata</name>
    <name type="common">Red gorgonian</name>
    <name type="synonym">Violescent sea-whip</name>
    <dbReference type="NCBI Taxonomy" id="317549"/>
    <lineage>
        <taxon>Eukaryota</taxon>
        <taxon>Metazoa</taxon>
        <taxon>Cnidaria</taxon>
        <taxon>Anthozoa</taxon>
        <taxon>Octocorallia</taxon>
        <taxon>Malacalcyonacea</taxon>
        <taxon>Plexauridae</taxon>
        <taxon>Paramuricea</taxon>
    </lineage>
</organism>
<dbReference type="InterPro" id="IPR041367">
    <property type="entry name" value="Znf-CCCH_4"/>
</dbReference>
<dbReference type="InterPro" id="IPR000571">
    <property type="entry name" value="Znf_CCCH"/>
</dbReference>
<dbReference type="InterPro" id="IPR032675">
    <property type="entry name" value="LRR_dom_sf"/>
</dbReference>
<reference evidence="8" key="1">
    <citation type="submission" date="2020-04" db="EMBL/GenBank/DDBJ databases">
        <authorList>
            <person name="Alioto T."/>
            <person name="Alioto T."/>
            <person name="Gomez Garrido J."/>
        </authorList>
    </citation>
    <scope>NUCLEOTIDE SEQUENCE</scope>
    <source>
        <strain evidence="8">A484AB</strain>
    </source>
</reference>
<sequence>MAESKQLQLEKKDPEKRKISCRYFVRGSCREGNKCSYSHDRSDIPVCRYFEEGTCYYGDKCWFRHPEEFNISSRFDDYLVPSESFFSLGNVFSTCAEPPPLSNINLLMAAAISSAWSDANNNETECETPKAPISIEKAMEMWKIITDGEDPEKSQDSNKSVDDSCESALDDISLYFSKLGKFDIKNWPCSDVIDLLCLVADFDDVEFTSHDLSNDLFVGNVLFELMRIWKPSSSTTSEFFNTLCELKQIDMTQLIICLVSCPCRLDDFDCFLGEVLYHLQQKNPNTWNGEWVADLLDKFEGNLECCDVDAVDVLSSFGSLSKNPGELGKMAHAYLVKTGLQNSFECRCKTADCLCPIEVDEGVAFILFDGLTRRLKWTNNEKKDFFCKAVDKLFLPGVLFQLGESMGLKNIANESNCREEPIINKANGLPQSKCPSADCSNNAKRDCVNGLCGRCCKRSGLWCDVHVNLFPTRYQTVRAHDLVKPRVNLATKGDLDCFLETKEDARAVCFGRDFSVNDDDVIKVLDLCKNIMLLELGSSDTGKPGRLVTDALLHYIAQNRPKLRKLRLESATSIADDSVIQLLKHCHDLEFLEVSGNDKISGELTDRTLKEFFDVNVAPNLKTLRVTDQRGISYDIVMRLRRCRPNLEITAGDTDSDSMAWSLILGMTGGWYGDGLY</sequence>
<evidence type="ECO:0000256" key="2">
    <source>
        <dbReference type="ARBA" id="ARBA00012483"/>
    </source>
</evidence>
<dbReference type="GO" id="GO:0008270">
    <property type="term" value="F:zinc ion binding"/>
    <property type="evidence" value="ECO:0007669"/>
    <property type="project" value="UniProtKB-KW"/>
</dbReference>
<dbReference type="Gene3D" id="3.80.10.10">
    <property type="entry name" value="Ribonuclease Inhibitor"/>
    <property type="match status" value="1"/>
</dbReference>
<evidence type="ECO:0000256" key="4">
    <source>
        <dbReference type="ARBA" id="ARBA00022737"/>
    </source>
</evidence>
<comment type="catalytic activity">
    <reaction evidence="1">
        <text>S-ubiquitinyl-[E2 ubiquitin-conjugating enzyme]-L-cysteine + [acceptor protein]-L-lysine = [E2 ubiquitin-conjugating enzyme]-L-cysteine + N(6)-ubiquitinyl-[acceptor protein]-L-lysine.</text>
        <dbReference type="EC" id="2.3.2.27"/>
    </reaction>
</comment>
<evidence type="ECO:0000256" key="1">
    <source>
        <dbReference type="ARBA" id="ARBA00000900"/>
    </source>
</evidence>
<keyword evidence="6" id="KW-0862">Zinc</keyword>
<evidence type="ECO:0000313" key="9">
    <source>
        <dbReference type="Proteomes" id="UP001152795"/>
    </source>
</evidence>
<evidence type="ECO:0000256" key="6">
    <source>
        <dbReference type="ARBA" id="ARBA00022833"/>
    </source>
</evidence>
<accession>A0A6S7GU70</accession>
<dbReference type="Proteomes" id="UP001152795">
    <property type="component" value="Unassembled WGS sequence"/>
</dbReference>
<dbReference type="SUPFAM" id="SSF52047">
    <property type="entry name" value="RNI-like"/>
    <property type="match status" value="1"/>
</dbReference>
<dbReference type="InterPro" id="IPR036855">
    <property type="entry name" value="Znf_CCCH_sf"/>
</dbReference>
<evidence type="ECO:0000313" key="8">
    <source>
        <dbReference type="EMBL" id="CAB3993649.1"/>
    </source>
</evidence>
<keyword evidence="9" id="KW-1185">Reference proteome</keyword>
<keyword evidence="3" id="KW-0479">Metal-binding</keyword>
<dbReference type="PANTHER" id="PTHR11224">
    <property type="entry name" value="MAKORIN-RELATED"/>
    <property type="match status" value="1"/>
</dbReference>
<dbReference type="Pfam" id="PF05142">
    <property type="entry name" value="DUF702"/>
    <property type="match status" value="1"/>
</dbReference>
<keyword evidence="5" id="KW-0863">Zinc-finger</keyword>
<evidence type="ECO:0000256" key="5">
    <source>
        <dbReference type="ARBA" id="ARBA00022771"/>
    </source>
</evidence>
<dbReference type="EC" id="2.3.2.27" evidence="2"/>
<dbReference type="GO" id="GO:0061630">
    <property type="term" value="F:ubiquitin protein ligase activity"/>
    <property type="evidence" value="ECO:0007669"/>
    <property type="project" value="UniProtKB-EC"/>
</dbReference>
<evidence type="ECO:0000259" key="7">
    <source>
        <dbReference type="PROSITE" id="PS50103"/>
    </source>
</evidence>
<dbReference type="EMBL" id="CACRXK020002302">
    <property type="protein sequence ID" value="CAB3993649.1"/>
    <property type="molecule type" value="Genomic_DNA"/>
</dbReference>
<dbReference type="GO" id="GO:0000209">
    <property type="term" value="P:protein polyubiquitination"/>
    <property type="evidence" value="ECO:0007669"/>
    <property type="project" value="InterPro"/>
</dbReference>
<dbReference type="InterPro" id="IPR045072">
    <property type="entry name" value="MKRN-like"/>
</dbReference>
<dbReference type="AlphaFoldDB" id="A0A6S7GU70"/>
<proteinExistence type="predicted"/>
<feature type="domain" description="C3H1-type" evidence="7">
    <location>
        <begin position="41"/>
        <end position="68"/>
    </location>
</feature>
<dbReference type="SMART" id="SM00356">
    <property type="entry name" value="ZnF_C3H1"/>
    <property type="match status" value="2"/>
</dbReference>
<name>A0A6S7GU70_PARCT</name>